<keyword evidence="1" id="KW-1133">Transmembrane helix</keyword>
<evidence type="ECO:0000256" key="1">
    <source>
        <dbReference type="SAM" id="Phobius"/>
    </source>
</evidence>
<organism evidence="2 3">
    <name type="scientific">Halomonas alkaliantarctica</name>
    <dbReference type="NCBI Taxonomy" id="232346"/>
    <lineage>
        <taxon>Bacteria</taxon>
        <taxon>Pseudomonadati</taxon>
        <taxon>Pseudomonadota</taxon>
        <taxon>Gammaproteobacteria</taxon>
        <taxon>Oceanospirillales</taxon>
        <taxon>Halomonadaceae</taxon>
        <taxon>Halomonas</taxon>
    </lineage>
</organism>
<name>A0ABY8LT82_9GAMM</name>
<keyword evidence="1" id="KW-0812">Transmembrane</keyword>
<keyword evidence="3" id="KW-1185">Reference proteome</keyword>
<gene>
    <name evidence="2" type="ORF">QEN58_06045</name>
</gene>
<protein>
    <submittedName>
        <fullName evidence="2">Uncharacterized protein</fullName>
    </submittedName>
</protein>
<feature type="transmembrane region" description="Helical" evidence="1">
    <location>
        <begin position="46"/>
        <end position="69"/>
    </location>
</feature>
<proteinExistence type="predicted"/>
<accession>A0ABY8LT82</accession>
<keyword evidence="1" id="KW-0472">Membrane</keyword>
<dbReference type="RefSeq" id="WP_280106232.1">
    <property type="nucleotide sequence ID" value="NZ_CP122961.1"/>
</dbReference>
<evidence type="ECO:0000313" key="2">
    <source>
        <dbReference type="EMBL" id="WGI26619.1"/>
    </source>
</evidence>
<dbReference type="EMBL" id="CP122961">
    <property type="protein sequence ID" value="WGI26619.1"/>
    <property type="molecule type" value="Genomic_DNA"/>
</dbReference>
<dbReference type="Proteomes" id="UP001179830">
    <property type="component" value="Chromosome"/>
</dbReference>
<evidence type="ECO:0000313" key="3">
    <source>
        <dbReference type="Proteomes" id="UP001179830"/>
    </source>
</evidence>
<reference evidence="2" key="1">
    <citation type="submission" date="2023-04" db="EMBL/GenBank/DDBJ databases">
        <title>Complete genome sequence of Halomonas alkaliantarctica MSP3 isolated from marine sediment, Jeju Island.</title>
        <authorList>
            <person name="Park S.-J."/>
        </authorList>
    </citation>
    <scope>NUCLEOTIDE SEQUENCE</scope>
    <source>
        <strain evidence="2">MSP3</strain>
    </source>
</reference>
<sequence length="88" mass="9601">MTIEVSAIITLLVMVVTLAALRDNRHCPDAILGCLPGHQPPAKRGVITFATLYVVAVGLYEIGAIQWLAHRLYGQTTRLSQAQPQLHV</sequence>